<accession>A0ABS8WNX1</accession>
<comment type="caution">
    <text evidence="1">The sequence shown here is derived from an EMBL/GenBank/DDBJ whole genome shotgun (WGS) entry which is preliminary data.</text>
</comment>
<name>A0ABS8WNX1_DATST</name>
<evidence type="ECO:0000313" key="1">
    <source>
        <dbReference type="EMBL" id="MCE3052508.1"/>
    </source>
</evidence>
<feature type="non-terminal residue" evidence="1">
    <location>
        <position position="1"/>
    </location>
</feature>
<dbReference type="Proteomes" id="UP000823775">
    <property type="component" value="Unassembled WGS sequence"/>
</dbReference>
<proteinExistence type="predicted"/>
<gene>
    <name evidence="1" type="ORF">HAX54_052795</name>
</gene>
<keyword evidence="2" id="KW-1185">Reference proteome</keyword>
<sequence length="53" mass="6049">LSIINLVPPFGCIRNEAKPIRQGGNLENCHHFPIISESYQEDTNTKVTQILLW</sequence>
<organism evidence="1 2">
    <name type="scientific">Datura stramonium</name>
    <name type="common">Jimsonweed</name>
    <name type="synonym">Common thornapple</name>
    <dbReference type="NCBI Taxonomy" id="4076"/>
    <lineage>
        <taxon>Eukaryota</taxon>
        <taxon>Viridiplantae</taxon>
        <taxon>Streptophyta</taxon>
        <taxon>Embryophyta</taxon>
        <taxon>Tracheophyta</taxon>
        <taxon>Spermatophyta</taxon>
        <taxon>Magnoliopsida</taxon>
        <taxon>eudicotyledons</taxon>
        <taxon>Gunneridae</taxon>
        <taxon>Pentapetalae</taxon>
        <taxon>asterids</taxon>
        <taxon>lamiids</taxon>
        <taxon>Solanales</taxon>
        <taxon>Solanaceae</taxon>
        <taxon>Solanoideae</taxon>
        <taxon>Datureae</taxon>
        <taxon>Datura</taxon>
    </lineage>
</organism>
<protein>
    <submittedName>
        <fullName evidence="1">Uncharacterized protein</fullName>
    </submittedName>
</protein>
<evidence type="ECO:0000313" key="2">
    <source>
        <dbReference type="Proteomes" id="UP000823775"/>
    </source>
</evidence>
<reference evidence="1 2" key="1">
    <citation type="journal article" date="2021" name="BMC Genomics">
        <title>Datura genome reveals duplications of psychoactive alkaloid biosynthetic genes and high mutation rate following tissue culture.</title>
        <authorList>
            <person name="Rajewski A."/>
            <person name="Carter-House D."/>
            <person name="Stajich J."/>
            <person name="Litt A."/>
        </authorList>
    </citation>
    <scope>NUCLEOTIDE SEQUENCE [LARGE SCALE GENOMIC DNA]</scope>
    <source>
        <strain evidence="1">AR-01</strain>
    </source>
</reference>
<dbReference type="EMBL" id="JACEIK010009666">
    <property type="protein sequence ID" value="MCE3052508.1"/>
    <property type="molecule type" value="Genomic_DNA"/>
</dbReference>